<dbReference type="SUPFAM" id="SSF53474">
    <property type="entry name" value="alpha/beta-Hydrolases"/>
    <property type="match status" value="1"/>
</dbReference>
<sequence length="269" mass="30706">MRLYPVLLFCFLTLTTKAYKPEHEYWTRPDSLGLKYVEKRLTTPDKAQLLSWLLPTTSSKPLKKTLIIAYAATGNMANCVYYANEFLKAGFDVVLFDYRGFGHSSTFEIDPERFYYNEFVTDFQTAIKAAKTQFPTNQVGVLSFSLSTLLATLAYQKEPFDFMIGEGYVSDPIAITSYWKRVANREFTLPSGVEVYPNATRKLKCPLLLLAGTKDEITPLSTSQAVVAQRPNRSLLTYEGDHLQGTTVWKEREFADGYVRRIKEFAEKI</sequence>
<evidence type="ECO:0000313" key="2">
    <source>
        <dbReference type="EMBL" id="AUD04108.1"/>
    </source>
</evidence>
<dbReference type="Pfam" id="PF12146">
    <property type="entry name" value="Hydrolase_4"/>
    <property type="match status" value="1"/>
</dbReference>
<dbReference type="KEGG" id="spir:CWM47_21105"/>
<gene>
    <name evidence="2" type="ORF">CWM47_21105</name>
</gene>
<evidence type="ECO:0000313" key="3">
    <source>
        <dbReference type="Proteomes" id="UP000232883"/>
    </source>
</evidence>
<protein>
    <recommendedName>
        <fullName evidence="1">Serine aminopeptidase S33 domain-containing protein</fullName>
    </recommendedName>
</protein>
<accession>A0A2K8Z2K9</accession>
<evidence type="ECO:0000259" key="1">
    <source>
        <dbReference type="Pfam" id="PF12146"/>
    </source>
</evidence>
<dbReference type="AlphaFoldDB" id="A0A2K8Z2K9"/>
<proteinExistence type="predicted"/>
<dbReference type="InterPro" id="IPR022742">
    <property type="entry name" value="Hydrolase_4"/>
</dbReference>
<dbReference type="EMBL" id="CP025096">
    <property type="protein sequence ID" value="AUD04108.1"/>
    <property type="molecule type" value="Genomic_DNA"/>
</dbReference>
<dbReference type="Proteomes" id="UP000232883">
    <property type="component" value="Chromosome"/>
</dbReference>
<dbReference type="InterPro" id="IPR029058">
    <property type="entry name" value="AB_hydrolase_fold"/>
</dbReference>
<organism evidence="2 3">
    <name type="scientific">Spirosoma pollinicola</name>
    <dbReference type="NCBI Taxonomy" id="2057025"/>
    <lineage>
        <taxon>Bacteria</taxon>
        <taxon>Pseudomonadati</taxon>
        <taxon>Bacteroidota</taxon>
        <taxon>Cytophagia</taxon>
        <taxon>Cytophagales</taxon>
        <taxon>Cytophagaceae</taxon>
        <taxon>Spirosoma</taxon>
    </lineage>
</organism>
<reference evidence="2 3" key="1">
    <citation type="submission" date="2017-11" db="EMBL/GenBank/DDBJ databases">
        <title>Taxonomic description and genome sequences of Spirosoma HA7 sp. nov., isolated from pollen microhabitat of Corylus avellana.</title>
        <authorList>
            <person name="Ambika Manirajan B."/>
            <person name="Suarez C."/>
            <person name="Ratering S."/>
            <person name="Geissler-Plaum R."/>
            <person name="Cardinale M."/>
            <person name="Sylvia S."/>
        </authorList>
    </citation>
    <scope>NUCLEOTIDE SEQUENCE [LARGE SCALE GENOMIC DNA]</scope>
    <source>
        <strain evidence="2 3">HA7</strain>
    </source>
</reference>
<feature type="domain" description="Serine aminopeptidase S33" evidence="1">
    <location>
        <begin position="81"/>
        <end position="161"/>
    </location>
</feature>
<dbReference type="Gene3D" id="3.40.50.1820">
    <property type="entry name" value="alpha/beta hydrolase"/>
    <property type="match status" value="1"/>
</dbReference>
<keyword evidence="3" id="KW-1185">Reference proteome</keyword>
<name>A0A2K8Z2K9_9BACT</name>